<dbReference type="Proteomes" id="UP000199013">
    <property type="component" value="Unassembled WGS sequence"/>
</dbReference>
<dbReference type="AlphaFoldDB" id="A0A1C3PAY7"/>
<protein>
    <submittedName>
        <fullName evidence="1">Uncharacterized protein</fullName>
    </submittedName>
</protein>
<keyword evidence="2" id="KW-1185">Reference proteome</keyword>
<evidence type="ECO:0000313" key="1">
    <source>
        <dbReference type="EMBL" id="SBW26956.1"/>
    </source>
</evidence>
<sequence length="50" mass="5696">MRGHVPSDTKTKCVSPNRVTPREFSSMEPLIVQLFEPLVDTDHPYALLEL</sequence>
<accession>A0A1C3PAY7</accession>
<gene>
    <name evidence="1" type="ORF">FDG2_5106</name>
</gene>
<dbReference type="EMBL" id="FLUV01002145">
    <property type="protein sequence ID" value="SBW26956.1"/>
    <property type="molecule type" value="Genomic_DNA"/>
</dbReference>
<proteinExistence type="predicted"/>
<evidence type="ECO:0000313" key="2">
    <source>
        <dbReference type="Proteomes" id="UP000199013"/>
    </source>
</evidence>
<reference evidence="2" key="1">
    <citation type="submission" date="2016-02" db="EMBL/GenBank/DDBJ databases">
        <authorList>
            <person name="Wibberg D."/>
        </authorList>
    </citation>
    <scope>NUCLEOTIDE SEQUENCE [LARGE SCALE GENOMIC DNA]</scope>
</reference>
<name>A0A1C3PAY7_9ACTN</name>
<organism evidence="1 2">
    <name type="scientific">Candidatus Protofrankia californiensis</name>
    <dbReference type="NCBI Taxonomy" id="1839754"/>
    <lineage>
        <taxon>Bacteria</taxon>
        <taxon>Bacillati</taxon>
        <taxon>Actinomycetota</taxon>
        <taxon>Actinomycetes</taxon>
        <taxon>Frankiales</taxon>
        <taxon>Frankiaceae</taxon>
        <taxon>Protofrankia</taxon>
    </lineage>
</organism>